<keyword evidence="6" id="KW-0406">Ion transport</keyword>
<feature type="signal peptide" evidence="9">
    <location>
        <begin position="1"/>
        <end position="22"/>
    </location>
</feature>
<dbReference type="OrthoDB" id="539834at2759"/>
<sequence>MARASRVLTLAVTLAFAAFALAADQDCPTKPSETPLEFAPVAKACGADQGDKFCSSCVCSLVDTYMPAFIAANLTATATEFPVEKAAGIITACTTTYYPSLEAAKVNVTQVAALGNSAAPALRVATVAAGPNGPSVTLAGQLNSVADLAAAMAASKELLAALSPEQAAALKALDPAKVTASPELVEYIAALLITLDAYLGWAGIVNSYFSEDVLLMWRMTSFMVALLLAFRVNRVYLRWCAALQAFGGIGTAAVTLAQQAVLWVHDPLLQAELLAWCGVWQYSVQHVCARAQRLHKRGAALLTEGQLAYYHSHPKPRQLVVLQLRQLITLALDPVRDYALFQQMNDTLNKGSADMGTCGRTFFYAMPWALSAICTCFLQTWLILMPAATSVNSHPAAAAAAAAGAGSAAAYRLAPKLAVDMMLYSLACAMLLGVDEVAAQLEQPFPFVPMIDMADATLRAVERAPTETRRMADLMPQRAADPGPDAAVAAAALPLPATLISASSKDERHLQRVSVYVHSS</sequence>
<dbReference type="AlphaFoldDB" id="A0A0D2MFA6"/>
<feature type="transmembrane region" description="Helical" evidence="8">
    <location>
        <begin position="362"/>
        <end position="384"/>
    </location>
</feature>
<dbReference type="EMBL" id="KK101189">
    <property type="protein sequence ID" value="KIZ01825.1"/>
    <property type="molecule type" value="Genomic_DNA"/>
</dbReference>
<feature type="chain" id="PRO_5002247707" evidence="9">
    <location>
        <begin position="23"/>
        <end position="520"/>
    </location>
</feature>
<keyword evidence="4 8" id="KW-0812">Transmembrane</keyword>
<dbReference type="GO" id="GO:0005886">
    <property type="term" value="C:plasma membrane"/>
    <property type="evidence" value="ECO:0007669"/>
    <property type="project" value="UniProtKB-SubCell"/>
</dbReference>
<evidence type="ECO:0000256" key="7">
    <source>
        <dbReference type="ARBA" id="ARBA00023136"/>
    </source>
</evidence>
<evidence type="ECO:0000313" key="11">
    <source>
        <dbReference type="Proteomes" id="UP000054498"/>
    </source>
</evidence>
<evidence type="ECO:0000256" key="6">
    <source>
        <dbReference type="ARBA" id="ARBA00023065"/>
    </source>
</evidence>
<protein>
    <submittedName>
        <fullName evidence="10">Uncharacterized protein</fullName>
    </submittedName>
</protein>
<evidence type="ECO:0000313" key="10">
    <source>
        <dbReference type="EMBL" id="KIZ01825.1"/>
    </source>
</evidence>
<dbReference type="Pfam" id="PF25539">
    <property type="entry name" value="Bestrophin_2"/>
    <property type="match status" value="1"/>
</dbReference>
<evidence type="ECO:0000256" key="3">
    <source>
        <dbReference type="ARBA" id="ARBA00022475"/>
    </source>
</evidence>
<dbReference type="GO" id="GO:0005254">
    <property type="term" value="F:chloride channel activity"/>
    <property type="evidence" value="ECO:0007669"/>
    <property type="project" value="InterPro"/>
</dbReference>
<organism evidence="10 11">
    <name type="scientific">Monoraphidium neglectum</name>
    <dbReference type="NCBI Taxonomy" id="145388"/>
    <lineage>
        <taxon>Eukaryota</taxon>
        <taxon>Viridiplantae</taxon>
        <taxon>Chlorophyta</taxon>
        <taxon>core chlorophytes</taxon>
        <taxon>Chlorophyceae</taxon>
        <taxon>CS clade</taxon>
        <taxon>Sphaeropleales</taxon>
        <taxon>Selenastraceae</taxon>
        <taxon>Monoraphidium</taxon>
    </lineage>
</organism>
<evidence type="ECO:0000256" key="4">
    <source>
        <dbReference type="ARBA" id="ARBA00022692"/>
    </source>
</evidence>
<keyword evidence="11" id="KW-1185">Reference proteome</keyword>
<keyword evidence="9" id="KW-0732">Signal</keyword>
<evidence type="ECO:0000256" key="1">
    <source>
        <dbReference type="ARBA" id="ARBA00004651"/>
    </source>
</evidence>
<proteinExistence type="predicted"/>
<keyword evidence="7 8" id="KW-0472">Membrane</keyword>
<evidence type="ECO:0000256" key="8">
    <source>
        <dbReference type="SAM" id="Phobius"/>
    </source>
</evidence>
<dbReference type="Proteomes" id="UP000054498">
    <property type="component" value="Unassembled WGS sequence"/>
</dbReference>
<dbReference type="RefSeq" id="XP_013900844.1">
    <property type="nucleotide sequence ID" value="XM_014045390.1"/>
</dbReference>
<evidence type="ECO:0000256" key="9">
    <source>
        <dbReference type="SAM" id="SignalP"/>
    </source>
</evidence>
<gene>
    <name evidence="10" type="ORF">MNEG_6138</name>
</gene>
<evidence type="ECO:0000256" key="5">
    <source>
        <dbReference type="ARBA" id="ARBA00022989"/>
    </source>
</evidence>
<accession>A0A0D2MFA6</accession>
<dbReference type="PANTHER" id="PTHR33281">
    <property type="entry name" value="UPF0187 PROTEIN YNEE"/>
    <property type="match status" value="1"/>
</dbReference>
<name>A0A0D2MFA6_9CHLO</name>
<evidence type="ECO:0000256" key="2">
    <source>
        <dbReference type="ARBA" id="ARBA00022448"/>
    </source>
</evidence>
<feature type="transmembrane region" description="Helical" evidence="8">
    <location>
        <begin position="213"/>
        <end position="230"/>
    </location>
</feature>
<dbReference type="InterPro" id="IPR044669">
    <property type="entry name" value="YneE/VCCN1/2-like"/>
</dbReference>
<keyword evidence="2" id="KW-0813">Transport</keyword>
<dbReference type="GeneID" id="25739014"/>
<dbReference type="PANTHER" id="PTHR33281:SF19">
    <property type="entry name" value="VOLTAGE-DEPENDENT ANION CHANNEL-FORMING PROTEIN YNEE"/>
    <property type="match status" value="1"/>
</dbReference>
<keyword evidence="3" id="KW-1003">Cell membrane</keyword>
<comment type="subcellular location">
    <subcellularLocation>
        <location evidence="1">Cell membrane</location>
        <topology evidence="1">Multi-pass membrane protein</topology>
    </subcellularLocation>
</comment>
<feature type="transmembrane region" description="Helical" evidence="8">
    <location>
        <begin position="236"/>
        <end position="257"/>
    </location>
</feature>
<feature type="transmembrane region" description="Helical" evidence="8">
    <location>
        <begin position="184"/>
        <end position="201"/>
    </location>
</feature>
<reference evidence="10 11" key="1">
    <citation type="journal article" date="2013" name="BMC Genomics">
        <title>Reconstruction of the lipid metabolism for the microalga Monoraphidium neglectum from its genome sequence reveals characteristics suitable for biofuel production.</title>
        <authorList>
            <person name="Bogen C."/>
            <person name="Al-Dilaimi A."/>
            <person name="Albersmeier A."/>
            <person name="Wichmann J."/>
            <person name="Grundmann M."/>
            <person name="Rupp O."/>
            <person name="Lauersen K.J."/>
            <person name="Blifernez-Klassen O."/>
            <person name="Kalinowski J."/>
            <person name="Goesmann A."/>
            <person name="Mussgnug J.H."/>
            <person name="Kruse O."/>
        </authorList>
    </citation>
    <scope>NUCLEOTIDE SEQUENCE [LARGE SCALE GENOMIC DNA]</scope>
    <source>
        <strain evidence="10 11">SAG 48.87</strain>
    </source>
</reference>
<dbReference type="KEGG" id="mng:MNEG_6138"/>
<keyword evidence="5 8" id="KW-1133">Transmembrane helix</keyword>